<keyword evidence="11" id="KW-0496">Mitochondrion</keyword>
<dbReference type="InterPro" id="IPR003945">
    <property type="entry name" value="NU5C-like"/>
</dbReference>
<evidence type="ECO:0000256" key="2">
    <source>
        <dbReference type="ARBA" id="ARBA00004141"/>
    </source>
</evidence>
<feature type="transmembrane region" description="Helical" evidence="9">
    <location>
        <begin position="264"/>
        <end position="286"/>
    </location>
</feature>
<dbReference type="GO" id="GO:0042773">
    <property type="term" value="P:ATP synthesis coupled electron transport"/>
    <property type="evidence" value="ECO:0007669"/>
    <property type="project" value="InterPro"/>
</dbReference>
<dbReference type="GO" id="GO:0003954">
    <property type="term" value="F:NADH dehydrogenase activity"/>
    <property type="evidence" value="ECO:0007669"/>
    <property type="project" value="TreeGrafter"/>
</dbReference>
<feature type="transmembrane region" description="Helical" evidence="9">
    <location>
        <begin position="7"/>
        <end position="28"/>
    </location>
</feature>
<comment type="subcellular location">
    <subcellularLocation>
        <location evidence="2">Membrane</location>
        <topology evidence="2">Multi-pass membrane protein</topology>
    </subcellularLocation>
</comment>
<organism evidence="11">
    <name type="scientific">Nomada goodeniana</name>
    <dbReference type="NCBI Taxonomy" id="544954"/>
    <lineage>
        <taxon>Eukaryota</taxon>
        <taxon>Metazoa</taxon>
        <taxon>Ecdysozoa</taxon>
        <taxon>Arthropoda</taxon>
        <taxon>Hexapoda</taxon>
        <taxon>Insecta</taxon>
        <taxon>Pterygota</taxon>
        <taxon>Neoptera</taxon>
        <taxon>Endopterygota</taxon>
        <taxon>Hymenoptera</taxon>
        <taxon>Apocrita</taxon>
        <taxon>Aculeata</taxon>
        <taxon>Apoidea</taxon>
        <taxon>Anthophila</taxon>
        <taxon>Apidae</taxon>
        <taxon>Nomadini</taxon>
        <taxon>Nomada</taxon>
    </lineage>
</organism>
<protein>
    <recommendedName>
        <fullName evidence="3">NADH:ubiquinone reductase (H(+)-translocating)</fullName>
        <ecNumber evidence="3">7.1.1.2</ecNumber>
    </recommendedName>
    <alternativeName>
        <fullName evidence="7">NADH dehydrogenase subunit 5</fullName>
    </alternativeName>
</protein>
<feature type="transmembrane region" description="Helical" evidence="9">
    <location>
        <begin position="412"/>
        <end position="432"/>
    </location>
</feature>
<evidence type="ECO:0000259" key="10">
    <source>
        <dbReference type="Pfam" id="PF00361"/>
    </source>
</evidence>
<feature type="domain" description="NADH:quinone oxidoreductase/Mrp antiporter transmembrane" evidence="10">
    <location>
        <begin position="105"/>
        <end position="376"/>
    </location>
</feature>
<name>A0A0S2LTG1_9HYME</name>
<comment type="catalytic activity">
    <reaction evidence="8">
        <text>a ubiquinone + NADH + 5 H(+)(in) = a ubiquinol + NAD(+) + 4 H(+)(out)</text>
        <dbReference type="Rhea" id="RHEA:29091"/>
        <dbReference type="Rhea" id="RHEA-COMP:9565"/>
        <dbReference type="Rhea" id="RHEA-COMP:9566"/>
        <dbReference type="ChEBI" id="CHEBI:15378"/>
        <dbReference type="ChEBI" id="CHEBI:16389"/>
        <dbReference type="ChEBI" id="CHEBI:17976"/>
        <dbReference type="ChEBI" id="CHEBI:57540"/>
        <dbReference type="ChEBI" id="CHEBI:57945"/>
        <dbReference type="EC" id="7.1.1.2"/>
    </reaction>
</comment>
<feature type="transmembrane region" description="Helical" evidence="9">
    <location>
        <begin position="498"/>
        <end position="516"/>
    </location>
</feature>
<evidence type="ECO:0000256" key="9">
    <source>
        <dbReference type="SAM" id="Phobius"/>
    </source>
</evidence>
<evidence type="ECO:0000256" key="7">
    <source>
        <dbReference type="ARBA" id="ARBA00031027"/>
    </source>
</evidence>
<feature type="transmembrane region" description="Helical" evidence="9">
    <location>
        <begin position="238"/>
        <end position="257"/>
    </location>
</feature>
<feature type="transmembrane region" description="Helical" evidence="9">
    <location>
        <begin position="48"/>
        <end position="72"/>
    </location>
</feature>
<sequence>MIMAISYSFIMFIFSMMNLMLWMNFILFNKIYIFEWTIYMLNSIKFNMFIMIDDFSLIFMMMVSLISSMIMLYSLEYMSLKNFLFKHFFYLLFMFIMSMFFMICSPSMLSILLGWDMLGLVSYCLIIYYQSFKAYNAGLLTVILNRIGDTSLLMLITLNFMLINSFNLMLYKMNNLMMILLMIMALTKSAQLPFSSWLPAAMMAPTPISSLVHSSTLVTAGVYLIIRYSNLIELKLNNYLLLISSLTMMFSSLIANFECDFKKIIALSTLSQLGFMMSILSMNFFNLTFLHLLIHAMFKSLMFLCAGSFIHYMNNSQDLRNYSKMIYIFPMKSLIFLFTSLCLCGFPFLAAFYSKDLIIENFFFFKMNLISLFNLILGTMFSMSYSTRLMMILFFNMYPNMITFFIKENKFMNYYMMFMMMLTLFFSKIYLNMKFLTYNYNLNLTYKLIVIKMLLLGLILGFQFYKMMKIKNINIFGIFMKEMLFLNKFYKISYMKTLMYMMYYEILFNKSIYMIFNYKMHMYNLKLINLKMNKFNFFNFFKMSLMTILIMMYMIYLNSLYSV</sequence>
<dbReference type="GO" id="GO:0015990">
    <property type="term" value="P:electron transport coupled proton transport"/>
    <property type="evidence" value="ECO:0007669"/>
    <property type="project" value="TreeGrafter"/>
</dbReference>
<dbReference type="EMBL" id="KT164660">
    <property type="protein sequence ID" value="ALO64723.1"/>
    <property type="molecule type" value="Genomic_DNA"/>
</dbReference>
<accession>A0A0S2LTG1</accession>
<feature type="transmembrane region" description="Helical" evidence="9">
    <location>
        <begin position="334"/>
        <end position="352"/>
    </location>
</feature>
<dbReference type="InterPro" id="IPR001750">
    <property type="entry name" value="ND/Mrp_TM"/>
</dbReference>
<dbReference type="PANTHER" id="PTHR42829:SF2">
    <property type="entry name" value="NADH-UBIQUINONE OXIDOREDUCTASE CHAIN 5"/>
    <property type="match status" value="1"/>
</dbReference>
<gene>
    <name evidence="11" type="primary">ND5</name>
</gene>
<evidence type="ECO:0000256" key="8">
    <source>
        <dbReference type="ARBA" id="ARBA00049551"/>
    </source>
</evidence>
<reference evidence="11" key="1">
    <citation type="submission" date="2015-06" db="EMBL/GenBank/DDBJ databases">
        <title>High-throughput detection of wild bee species with mitogenome skimming and resequencing (mt-S/R).</title>
        <authorList>
            <person name="Tang M."/>
            <person name="Hardman C."/>
            <person name="Ji Y."/>
            <person name="Meng G."/>
            <person name="Liu S."/>
            <person name="Tan M."/>
            <person name="Yang S."/>
            <person name="Yang C."/>
            <person name="Moss E."/>
            <person name="Nevard T."/>
            <person name="Potts S.G."/>
            <person name="Zhou X."/>
            <person name="Yu D.W."/>
        </authorList>
    </citation>
    <scope>NUCLEOTIDE SEQUENCE</scope>
</reference>
<keyword evidence="6 9" id="KW-0472">Membrane</keyword>
<feature type="transmembrane region" description="Helical" evidence="9">
    <location>
        <begin position="176"/>
        <end position="194"/>
    </location>
</feature>
<dbReference type="AlphaFoldDB" id="A0A0S2LTG1"/>
<comment type="function">
    <text evidence="1">Core subunit of the mitochondrial membrane respiratory chain NADH dehydrogenase (Complex I) that is believed to belong to the minimal assembly required for catalysis. Complex I functions in the transfer of electrons from NADH to the respiratory chain. The immediate electron acceptor for the enzyme is believed to be ubiquinone.</text>
</comment>
<proteinExistence type="predicted"/>
<dbReference type="Pfam" id="PF00361">
    <property type="entry name" value="Proton_antipo_M"/>
    <property type="match status" value="1"/>
</dbReference>
<evidence type="ECO:0000256" key="4">
    <source>
        <dbReference type="ARBA" id="ARBA00022692"/>
    </source>
</evidence>
<feature type="transmembrane region" description="Helical" evidence="9">
    <location>
        <begin position="537"/>
        <end position="556"/>
    </location>
</feature>
<keyword evidence="5 9" id="KW-1133">Transmembrane helix</keyword>
<dbReference type="EC" id="7.1.1.2" evidence="3"/>
<feature type="transmembrane region" description="Helical" evidence="9">
    <location>
        <begin position="84"/>
        <end position="103"/>
    </location>
</feature>
<keyword evidence="4 9" id="KW-0812">Transmembrane</keyword>
<evidence type="ECO:0000256" key="1">
    <source>
        <dbReference type="ARBA" id="ARBA00003257"/>
    </source>
</evidence>
<dbReference type="PRINTS" id="PR01434">
    <property type="entry name" value="NADHDHGNASE5"/>
</dbReference>
<feature type="transmembrane region" description="Helical" evidence="9">
    <location>
        <begin position="444"/>
        <end position="465"/>
    </location>
</feature>
<feature type="transmembrane region" description="Helical" evidence="9">
    <location>
        <begin position="292"/>
        <end position="313"/>
    </location>
</feature>
<evidence type="ECO:0000256" key="5">
    <source>
        <dbReference type="ARBA" id="ARBA00022989"/>
    </source>
</evidence>
<dbReference type="PANTHER" id="PTHR42829">
    <property type="entry name" value="NADH-UBIQUINONE OXIDOREDUCTASE CHAIN 5"/>
    <property type="match status" value="1"/>
</dbReference>
<geneLocation type="mitochondrion" evidence="11"/>
<evidence type="ECO:0000256" key="6">
    <source>
        <dbReference type="ARBA" id="ARBA00023136"/>
    </source>
</evidence>
<evidence type="ECO:0000313" key="11">
    <source>
        <dbReference type="EMBL" id="ALO64723.1"/>
    </source>
</evidence>
<feature type="transmembrane region" description="Helical" evidence="9">
    <location>
        <begin position="206"/>
        <end position="226"/>
    </location>
</feature>
<dbReference type="GO" id="GO:0016020">
    <property type="term" value="C:membrane"/>
    <property type="evidence" value="ECO:0007669"/>
    <property type="project" value="UniProtKB-SubCell"/>
</dbReference>
<dbReference type="GO" id="GO:0008137">
    <property type="term" value="F:NADH dehydrogenase (ubiquinone) activity"/>
    <property type="evidence" value="ECO:0007669"/>
    <property type="project" value="UniProtKB-EC"/>
</dbReference>
<evidence type="ECO:0000256" key="3">
    <source>
        <dbReference type="ARBA" id="ARBA00012944"/>
    </source>
</evidence>